<dbReference type="AlphaFoldDB" id="A0AA36H619"/>
<name>A0AA36H619_CYLNA</name>
<evidence type="ECO:0000313" key="1">
    <source>
        <dbReference type="EMBL" id="CAJ0604334.1"/>
    </source>
</evidence>
<dbReference type="Proteomes" id="UP001176961">
    <property type="component" value="Unassembled WGS sequence"/>
</dbReference>
<proteinExistence type="predicted"/>
<reference evidence="1" key="1">
    <citation type="submission" date="2023-07" db="EMBL/GenBank/DDBJ databases">
        <authorList>
            <consortium name="CYATHOMIX"/>
        </authorList>
    </citation>
    <scope>NUCLEOTIDE SEQUENCE</scope>
    <source>
        <strain evidence="1">N/A</strain>
    </source>
</reference>
<keyword evidence="2" id="KW-1185">Reference proteome</keyword>
<dbReference type="EMBL" id="CATQJL010000305">
    <property type="protein sequence ID" value="CAJ0604334.1"/>
    <property type="molecule type" value="Genomic_DNA"/>
</dbReference>
<feature type="non-terminal residue" evidence="1">
    <location>
        <position position="52"/>
    </location>
</feature>
<organism evidence="1 2">
    <name type="scientific">Cylicocyclus nassatus</name>
    <name type="common">Nematode worm</name>
    <dbReference type="NCBI Taxonomy" id="53992"/>
    <lineage>
        <taxon>Eukaryota</taxon>
        <taxon>Metazoa</taxon>
        <taxon>Ecdysozoa</taxon>
        <taxon>Nematoda</taxon>
        <taxon>Chromadorea</taxon>
        <taxon>Rhabditida</taxon>
        <taxon>Rhabditina</taxon>
        <taxon>Rhabditomorpha</taxon>
        <taxon>Strongyloidea</taxon>
        <taxon>Strongylidae</taxon>
        <taxon>Cylicocyclus</taxon>
    </lineage>
</organism>
<sequence>MRGCPASSHICQQGIVVSERKVIPSHVRNRQKEPRCKPSNLDAIDFHDSYAT</sequence>
<comment type="caution">
    <text evidence="1">The sequence shown here is derived from an EMBL/GenBank/DDBJ whole genome shotgun (WGS) entry which is preliminary data.</text>
</comment>
<accession>A0AA36H619</accession>
<gene>
    <name evidence="1" type="ORF">CYNAS_LOCUS16317</name>
</gene>
<evidence type="ECO:0000313" key="2">
    <source>
        <dbReference type="Proteomes" id="UP001176961"/>
    </source>
</evidence>
<protein>
    <submittedName>
        <fullName evidence="1">Uncharacterized protein</fullName>
    </submittedName>
</protein>